<feature type="transmembrane region" description="Helical" evidence="2">
    <location>
        <begin position="116"/>
        <end position="138"/>
    </location>
</feature>
<feature type="region of interest" description="Disordered" evidence="1">
    <location>
        <begin position="1"/>
        <end position="29"/>
    </location>
</feature>
<evidence type="ECO:0008006" key="5">
    <source>
        <dbReference type="Google" id="ProtNLM"/>
    </source>
</evidence>
<feature type="transmembrane region" description="Helical" evidence="2">
    <location>
        <begin position="35"/>
        <end position="60"/>
    </location>
</feature>
<reference evidence="3 4" key="1">
    <citation type="submission" date="2020-07" db="EMBL/GenBank/DDBJ databases">
        <title>Sequencing the genomes of 1000 actinobacteria strains.</title>
        <authorList>
            <person name="Klenk H.-P."/>
        </authorList>
    </citation>
    <scope>NUCLEOTIDE SEQUENCE [LARGE SCALE GENOMIC DNA]</scope>
    <source>
        <strain evidence="3 4">DSM 15131</strain>
    </source>
</reference>
<sequence>MTTQTHLPPTALDQTGQTGQTGSPEGTTTYPPTRWALAGLLAGVAGIGTMVTSSMVNAVYDPDLQGNAEKISERLSDLVPQMLAFHTFTMVSAVLMIVFAAGLYRRLKATAARDSVLPLVAFSGVLVTSVMLIVGSGLDTEFIFAAGDTDTVVPESATFYNHWIGTVPWCWGLLGLSGICLFGLARAGGLPKWLGLVGLIGGGLTLLLGISPLQYMAGMTGPIGLVVIALGFLAGDKAFRGRA</sequence>
<comment type="caution">
    <text evidence="3">The sequence shown here is derived from an EMBL/GenBank/DDBJ whole genome shotgun (WGS) entry which is preliminary data.</text>
</comment>
<keyword evidence="2" id="KW-1133">Transmembrane helix</keyword>
<dbReference type="RefSeq" id="WP_179649827.1">
    <property type="nucleotide sequence ID" value="NZ_JACBZM010000001.1"/>
</dbReference>
<feature type="transmembrane region" description="Helical" evidence="2">
    <location>
        <begin position="216"/>
        <end position="235"/>
    </location>
</feature>
<feature type="transmembrane region" description="Helical" evidence="2">
    <location>
        <begin position="163"/>
        <end position="184"/>
    </location>
</feature>
<evidence type="ECO:0000256" key="1">
    <source>
        <dbReference type="SAM" id="MobiDB-lite"/>
    </source>
</evidence>
<dbReference type="Proteomes" id="UP000562045">
    <property type="component" value="Unassembled WGS sequence"/>
</dbReference>
<accession>A0A7Y9ZLD2</accession>
<feature type="transmembrane region" description="Helical" evidence="2">
    <location>
        <begin position="83"/>
        <end position="104"/>
    </location>
</feature>
<dbReference type="EMBL" id="JACBZM010000001">
    <property type="protein sequence ID" value="NYI46045.1"/>
    <property type="molecule type" value="Genomic_DNA"/>
</dbReference>
<proteinExistence type="predicted"/>
<evidence type="ECO:0000313" key="4">
    <source>
        <dbReference type="Proteomes" id="UP000562045"/>
    </source>
</evidence>
<feature type="transmembrane region" description="Helical" evidence="2">
    <location>
        <begin position="193"/>
        <end position="210"/>
    </location>
</feature>
<evidence type="ECO:0000313" key="3">
    <source>
        <dbReference type="EMBL" id="NYI46045.1"/>
    </source>
</evidence>
<dbReference type="AlphaFoldDB" id="A0A7Y9ZLD2"/>
<keyword evidence="2" id="KW-0812">Transmembrane</keyword>
<gene>
    <name evidence="3" type="ORF">BJ993_003125</name>
</gene>
<organism evidence="3 4">
    <name type="scientific">Nocardioides aromaticivorans</name>
    <dbReference type="NCBI Taxonomy" id="200618"/>
    <lineage>
        <taxon>Bacteria</taxon>
        <taxon>Bacillati</taxon>
        <taxon>Actinomycetota</taxon>
        <taxon>Actinomycetes</taxon>
        <taxon>Propionibacteriales</taxon>
        <taxon>Nocardioidaceae</taxon>
        <taxon>Nocardioides</taxon>
    </lineage>
</organism>
<protein>
    <recommendedName>
        <fullName evidence="5">DUF4386 family protein</fullName>
    </recommendedName>
</protein>
<name>A0A7Y9ZLD2_9ACTN</name>
<evidence type="ECO:0000256" key="2">
    <source>
        <dbReference type="SAM" id="Phobius"/>
    </source>
</evidence>
<keyword evidence="2" id="KW-0472">Membrane</keyword>